<dbReference type="AlphaFoldDB" id="A0AA38C244"/>
<gene>
    <name evidence="2" type="ORF">KI387_043603</name>
</gene>
<keyword evidence="3" id="KW-1185">Reference proteome</keyword>
<sequence>GLSEGLCVEGRAYGERFVVTGCGRGEEEEASVEWGAGQAQRGQRRKGGGQAEGGERRRGAG</sequence>
<evidence type="ECO:0000313" key="2">
    <source>
        <dbReference type="EMBL" id="KAH9291208.1"/>
    </source>
</evidence>
<feature type="non-terminal residue" evidence="2">
    <location>
        <position position="61"/>
    </location>
</feature>
<evidence type="ECO:0000313" key="3">
    <source>
        <dbReference type="Proteomes" id="UP000824469"/>
    </source>
</evidence>
<feature type="region of interest" description="Disordered" evidence="1">
    <location>
        <begin position="26"/>
        <end position="61"/>
    </location>
</feature>
<dbReference type="EMBL" id="JAHRHJ020003768">
    <property type="protein sequence ID" value="KAH9291208.1"/>
    <property type="molecule type" value="Genomic_DNA"/>
</dbReference>
<name>A0AA38C244_TAXCH</name>
<evidence type="ECO:0000256" key="1">
    <source>
        <dbReference type="SAM" id="MobiDB-lite"/>
    </source>
</evidence>
<protein>
    <submittedName>
        <fullName evidence="2">Uncharacterized protein</fullName>
    </submittedName>
</protein>
<organism evidence="2 3">
    <name type="scientific">Taxus chinensis</name>
    <name type="common">Chinese yew</name>
    <name type="synonym">Taxus wallichiana var. chinensis</name>
    <dbReference type="NCBI Taxonomy" id="29808"/>
    <lineage>
        <taxon>Eukaryota</taxon>
        <taxon>Viridiplantae</taxon>
        <taxon>Streptophyta</taxon>
        <taxon>Embryophyta</taxon>
        <taxon>Tracheophyta</taxon>
        <taxon>Spermatophyta</taxon>
        <taxon>Pinopsida</taxon>
        <taxon>Pinidae</taxon>
        <taxon>Conifers II</taxon>
        <taxon>Cupressales</taxon>
        <taxon>Taxaceae</taxon>
        <taxon>Taxus</taxon>
    </lineage>
</organism>
<feature type="non-terminal residue" evidence="2">
    <location>
        <position position="1"/>
    </location>
</feature>
<comment type="caution">
    <text evidence="2">The sequence shown here is derived from an EMBL/GenBank/DDBJ whole genome shotgun (WGS) entry which is preliminary data.</text>
</comment>
<accession>A0AA38C244</accession>
<proteinExistence type="predicted"/>
<reference evidence="2 3" key="1">
    <citation type="journal article" date="2021" name="Nat. Plants">
        <title>The Taxus genome provides insights into paclitaxel biosynthesis.</title>
        <authorList>
            <person name="Xiong X."/>
            <person name="Gou J."/>
            <person name="Liao Q."/>
            <person name="Li Y."/>
            <person name="Zhou Q."/>
            <person name="Bi G."/>
            <person name="Li C."/>
            <person name="Du R."/>
            <person name="Wang X."/>
            <person name="Sun T."/>
            <person name="Guo L."/>
            <person name="Liang H."/>
            <person name="Lu P."/>
            <person name="Wu Y."/>
            <person name="Zhang Z."/>
            <person name="Ro D.K."/>
            <person name="Shang Y."/>
            <person name="Huang S."/>
            <person name="Yan J."/>
        </authorList>
    </citation>
    <scope>NUCLEOTIDE SEQUENCE [LARGE SCALE GENOMIC DNA]</scope>
    <source>
        <strain evidence="2">Ta-2019</strain>
    </source>
</reference>
<dbReference type="Proteomes" id="UP000824469">
    <property type="component" value="Unassembled WGS sequence"/>
</dbReference>